<dbReference type="PANTHER" id="PTHR32440">
    <property type="entry name" value="PHOSPHATASE DCR2-RELATED-RELATED"/>
    <property type="match status" value="1"/>
</dbReference>
<dbReference type="AlphaFoldDB" id="A0A8H3U4L1"/>
<comment type="caution">
    <text evidence="3">The sequence shown here is derived from an EMBL/GenBank/DDBJ whole genome shotgun (WGS) entry which is preliminary data.</text>
</comment>
<evidence type="ECO:0000313" key="5">
    <source>
        <dbReference type="Proteomes" id="UP000433883"/>
    </source>
</evidence>
<gene>
    <name evidence="3" type="ORF">BLS_000751</name>
    <name evidence="4" type="ORF">EG327_007866</name>
</gene>
<feature type="signal peptide" evidence="1">
    <location>
        <begin position="1"/>
        <end position="26"/>
    </location>
</feature>
<dbReference type="GO" id="GO:0016788">
    <property type="term" value="F:hydrolase activity, acting on ester bonds"/>
    <property type="evidence" value="ECO:0007669"/>
    <property type="project" value="TreeGrafter"/>
</dbReference>
<dbReference type="GO" id="GO:0005737">
    <property type="term" value="C:cytoplasm"/>
    <property type="evidence" value="ECO:0007669"/>
    <property type="project" value="TreeGrafter"/>
</dbReference>
<proteinExistence type="predicted"/>
<dbReference type="Gene3D" id="3.60.21.10">
    <property type="match status" value="1"/>
</dbReference>
<evidence type="ECO:0000313" key="3">
    <source>
        <dbReference type="EMBL" id="KAE9962149.1"/>
    </source>
</evidence>
<protein>
    <recommendedName>
        <fullName evidence="2">Calcineurin-like phosphoesterase domain-containing protein</fullName>
    </recommendedName>
</protein>
<dbReference type="EMBL" id="WNWQ01001147">
    <property type="protein sequence ID" value="KAE9962149.1"/>
    <property type="molecule type" value="Genomic_DNA"/>
</dbReference>
<dbReference type="CDD" id="cd07383">
    <property type="entry name" value="MPP_Dcr2"/>
    <property type="match status" value="1"/>
</dbReference>
<dbReference type="Pfam" id="PF00149">
    <property type="entry name" value="Metallophos"/>
    <property type="match status" value="1"/>
</dbReference>
<evidence type="ECO:0000313" key="4">
    <source>
        <dbReference type="EMBL" id="KAE9977115.1"/>
    </source>
</evidence>
<feature type="domain" description="Calcineurin-like phosphoesterase" evidence="2">
    <location>
        <begin position="59"/>
        <end position="322"/>
    </location>
</feature>
<dbReference type="InterPro" id="IPR004843">
    <property type="entry name" value="Calcineurin-like_PHP"/>
</dbReference>
<dbReference type="Proteomes" id="UP000490939">
    <property type="component" value="Unassembled WGS sequence"/>
</dbReference>
<name>A0A8H3U4L1_VENIN</name>
<feature type="chain" id="PRO_5044690486" description="Calcineurin-like phosphoesterase domain-containing protein" evidence="1">
    <location>
        <begin position="27"/>
        <end position="413"/>
    </location>
</feature>
<evidence type="ECO:0000313" key="6">
    <source>
        <dbReference type="Proteomes" id="UP000490939"/>
    </source>
</evidence>
<dbReference type="InterPro" id="IPR029052">
    <property type="entry name" value="Metallo-depent_PP-like"/>
</dbReference>
<dbReference type="EMBL" id="WNWR01000480">
    <property type="protein sequence ID" value="KAE9977115.1"/>
    <property type="molecule type" value="Genomic_DNA"/>
</dbReference>
<sequence>MTGVLSLTMWKSYFFAAAALSPLVWASPRSNLKGMKWANTSSPLRYEKDGTFKLSIFEDLHFGEGQNNPPEVVWGPRYDRKTITVLNTLLDVEKPNLVVLNGDLITGENTYLHNSTTYLDQVVGPLVQRQIPWAATYGNHDREYNLSPTKLLMREKKLYPNLSLTKSMVSDPDAGTTNYVLPIYSSDPTDPVPATLLYFFDSRGGHEFQRISPTTNKTIPVPDFVHPSVVSWFNKQKSLFHTRYRRHIPSLAFVHIPIYAMNAFQTRPGGVDKNREPGINDDYPLAPQSTENDEYTARDIPFMRALASTPSLKAVFSGHDHGNDWCAKWDSTLPGMNVSGPAQGLFMCFGRRTGYGGYGIWARGSRQIFLHEKMVESEIETWVRLEDEAISGHVVLNATYGGDLYPVANNKTT</sequence>
<organism evidence="3 5">
    <name type="scientific">Venturia inaequalis</name>
    <name type="common">Apple scab fungus</name>
    <dbReference type="NCBI Taxonomy" id="5025"/>
    <lineage>
        <taxon>Eukaryota</taxon>
        <taxon>Fungi</taxon>
        <taxon>Dikarya</taxon>
        <taxon>Ascomycota</taxon>
        <taxon>Pezizomycotina</taxon>
        <taxon>Dothideomycetes</taxon>
        <taxon>Pleosporomycetidae</taxon>
        <taxon>Venturiales</taxon>
        <taxon>Venturiaceae</taxon>
        <taxon>Venturia</taxon>
    </lineage>
</organism>
<keyword evidence="6" id="KW-1185">Reference proteome</keyword>
<evidence type="ECO:0000259" key="2">
    <source>
        <dbReference type="Pfam" id="PF00149"/>
    </source>
</evidence>
<dbReference type="SUPFAM" id="SSF56300">
    <property type="entry name" value="Metallo-dependent phosphatases"/>
    <property type="match status" value="1"/>
</dbReference>
<accession>A0A8H3U4L1</accession>
<evidence type="ECO:0000256" key="1">
    <source>
        <dbReference type="SAM" id="SignalP"/>
    </source>
</evidence>
<keyword evidence="1" id="KW-0732">Signal</keyword>
<dbReference type="PANTHER" id="PTHR32440:SF11">
    <property type="entry name" value="METALLOPHOSPHOESTERASE DOMAIN-CONTAINING PROTEIN"/>
    <property type="match status" value="1"/>
</dbReference>
<dbReference type="Proteomes" id="UP000433883">
    <property type="component" value="Unassembled WGS sequence"/>
</dbReference>
<reference evidence="3 5" key="1">
    <citation type="submission" date="2019-11" db="EMBL/GenBank/DDBJ databases">
        <title>Venturia inaequalis Genome Resource.</title>
        <authorList>
            <person name="Lichtner F.J."/>
        </authorList>
    </citation>
    <scope>NUCLEOTIDE SEQUENCE [LARGE SCALE GENOMIC DNA]</scope>
    <source>
        <strain evidence="3">Bline_iso_100314</strain>
        <strain evidence="4 6">DMI_063113</strain>
    </source>
</reference>